<comment type="caution">
    <text evidence="12">The sequence shown here is derived from an EMBL/GenBank/DDBJ whole genome shotgun (WGS) entry which is preliminary data.</text>
</comment>
<evidence type="ECO:0000256" key="7">
    <source>
        <dbReference type="ARBA" id="ARBA00022792"/>
    </source>
</evidence>
<evidence type="ECO:0000256" key="6">
    <source>
        <dbReference type="ARBA" id="ARBA00022660"/>
    </source>
</evidence>
<evidence type="ECO:0000256" key="1">
    <source>
        <dbReference type="ARBA" id="ARBA00003195"/>
    </source>
</evidence>
<feature type="coiled-coil region" evidence="11">
    <location>
        <begin position="51"/>
        <end position="78"/>
    </location>
</feature>
<keyword evidence="13" id="KW-1185">Reference proteome</keyword>
<keyword evidence="11" id="KW-0175">Coiled coil</keyword>
<evidence type="ECO:0000313" key="12">
    <source>
        <dbReference type="EMBL" id="OQR70129.1"/>
    </source>
</evidence>
<evidence type="ECO:0000256" key="4">
    <source>
        <dbReference type="ARBA" id="ARBA00011533"/>
    </source>
</evidence>
<name>A0A1V9X9B1_9ACAR</name>
<keyword evidence="9" id="KW-0496">Mitochondrion</keyword>
<dbReference type="Pfam" id="PF04716">
    <property type="entry name" value="ETC_C1_NDUFA5"/>
    <property type="match status" value="1"/>
</dbReference>
<dbReference type="EMBL" id="MNPL01018515">
    <property type="protein sequence ID" value="OQR70129.1"/>
    <property type="molecule type" value="Genomic_DNA"/>
</dbReference>
<accession>A0A1V9X9B1</accession>
<keyword evidence="7" id="KW-0999">Mitochondrion inner membrane</keyword>
<comment type="similarity">
    <text evidence="3">Belongs to the complex I NDUFA5 subunit family.</text>
</comment>
<dbReference type="AlphaFoldDB" id="A0A1V9X9B1"/>
<organism evidence="12 13">
    <name type="scientific">Tropilaelaps mercedesae</name>
    <dbReference type="NCBI Taxonomy" id="418985"/>
    <lineage>
        <taxon>Eukaryota</taxon>
        <taxon>Metazoa</taxon>
        <taxon>Ecdysozoa</taxon>
        <taxon>Arthropoda</taxon>
        <taxon>Chelicerata</taxon>
        <taxon>Arachnida</taxon>
        <taxon>Acari</taxon>
        <taxon>Parasitiformes</taxon>
        <taxon>Mesostigmata</taxon>
        <taxon>Gamasina</taxon>
        <taxon>Dermanyssoidea</taxon>
        <taxon>Laelapidae</taxon>
        <taxon>Tropilaelaps</taxon>
    </lineage>
</organism>
<comment type="subunit">
    <text evidence="4">Complex I is composed of 45 different subunits.</text>
</comment>
<protein>
    <submittedName>
        <fullName evidence="12">Uncharacterized protein</fullName>
    </submittedName>
</protein>
<evidence type="ECO:0000256" key="11">
    <source>
        <dbReference type="SAM" id="Coils"/>
    </source>
</evidence>
<dbReference type="GO" id="GO:0022904">
    <property type="term" value="P:respiratory electron transport chain"/>
    <property type="evidence" value="ECO:0007669"/>
    <property type="project" value="InterPro"/>
</dbReference>
<keyword evidence="6" id="KW-0679">Respiratory chain</keyword>
<dbReference type="PANTHER" id="PTHR12653:SF0">
    <property type="entry name" value="NADH DEHYDROGENASE [UBIQUINONE] 1 ALPHA SUBCOMPLEX SUBUNIT 5"/>
    <property type="match status" value="1"/>
</dbReference>
<dbReference type="FunCoup" id="A0A1V9X9B1">
    <property type="interactions" value="1077"/>
</dbReference>
<keyword evidence="5" id="KW-0813">Transport</keyword>
<comment type="subcellular location">
    <subcellularLocation>
        <location evidence="2">Mitochondrion inner membrane</location>
        <topology evidence="2">Peripheral membrane protein</topology>
        <orientation evidence="2">Matrix side</orientation>
    </subcellularLocation>
</comment>
<evidence type="ECO:0000256" key="8">
    <source>
        <dbReference type="ARBA" id="ARBA00022982"/>
    </source>
</evidence>
<evidence type="ECO:0000256" key="5">
    <source>
        <dbReference type="ARBA" id="ARBA00022448"/>
    </source>
</evidence>
<dbReference type="InParanoid" id="A0A1V9X9B1"/>
<dbReference type="GO" id="GO:0005743">
    <property type="term" value="C:mitochondrial inner membrane"/>
    <property type="evidence" value="ECO:0007669"/>
    <property type="project" value="UniProtKB-SubCell"/>
</dbReference>
<sequence>MAGALKKTTGLTGLAVAKQPHYVLGVLYNKILRAIRIMPEHARYRQATESLITEKLALVEKEKDIAKLEEKLGFQVEESILQAENELILARKFLQWKPWEPLQTPAPPDQWRWPM</sequence>
<dbReference type="PANTHER" id="PTHR12653">
    <property type="entry name" value="NADH-UBIQUINONE OXIDOREDUCTASE 13 KD-B SUBUNIT"/>
    <property type="match status" value="1"/>
</dbReference>
<keyword evidence="8" id="KW-0249">Electron transport</keyword>
<evidence type="ECO:0000256" key="2">
    <source>
        <dbReference type="ARBA" id="ARBA00004443"/>
    </source>
</evidence>
<evidence type="ECO:0000256" key="9">
    <source>
        <dbReference type="ARBA" id="ARBA00023128"/>
    </source>
</evidence>
<evidence type="ECO:0000256" key="3">
    <source>
        <dbReference type="ARBA" id="ARBA00010261"/>
    </source>
</evidence>
<gene>
    <name evidence="12" type="ORF">BIW11_11831</name>
</gene>
<evidence type="ECO:0000313" key="13">
    <source>
        <dbReference type="Proteomes" id="UP000192247"/>
    </source>
</evidence>
<keyword evidence="10" id="KW-0472">Membrane</keyword>
<dbReference type="Proteomes" id="UP000192247">
    <property type="component" value="Unassembled WGS sequence"/>
</dbReference>
<dbReference type="STRING" id="418985.A0A1V9X9B1"/>
<comment type="function">
    <text evidence="1">Accessory subunit of the mitochondrial membrane respiratory chain NADH dehydrogenase (Complex I), that is believed not to be involved in catalysis. Complex I functions in the transfer of electrons from NADH to the respiratory chain. The immediate electron acceptor for the enzyme is believed to be ubiquinone.</text>
</comment>
<dbReference type="InterPro" id="IPR006806">
    <property type="entry name" value="NDUFA5"/>
</dbReference>
<reference evidence="12 13" key="1">
    <citation type="journal article" date="2017" name="Gigascience">
        <title>Draft genome of the honey bee ectoparasitic mite, Tropilaelaps mercedesae, is shaped by the parasitic life history.</title>
        <authorList>
            <person name="Dong X."/>
            <person name="Armstrong S.D."/>
            <person name="Xia D."/>
            <person name="Makepeace B.L."/>
            <person name="Darby A.C."/>
            <person name="Kadowaki T."/>
        </authorList>
    </citation>
    <scope>NUCLEOTIDE SEQUENCE [LARGE SCALE GENOMIC DNA]</scope>
    <source>
        <strain evidence="12">Wuxi-XJTLU</strain>
    </source>
</reference>
<evidence type="ECO:0000256" key="10">
    <source>
        <dbReference type="ARBA" id="ARBA00023136"/>
    </source>
</evidence>
<dbReference type="OrthoDB" id="286811at2759"/>
<proteinExistence type="inferred from homology"/>